<dbReference type="GO" id="GO:0006729">
    <property type="term" value="P:tetrahydrobiopterin biosynthetic process"/>
    <property type="evidence" value="ECO:0007669"/>
    <property type="project" value="InterPro"/>
</dbReference>
<reference evidence="7 8" key="1">
    <citation type="submission" date="2019-06" db="EMBL/GenBank/DDBJ databases">
        <title>Sequencing the genomes of 1000 actinobacteria strains.</title>
        <authorList>
            <person name="Klenk H.-P."/>
        </authorList>
    </citation>
    <scope>NUCLEOTIDE SEQUENCE [LARGE SCALE GENOMIC DNA]</scope>
    <source>
        <strain evidence="7 8">DSM 21776</strain>
    </source>
</reference>
<gene>
    <name evidence="7" type="ORF">FHX52_4152</name>
</gene>
<dbReference type="Pfam" id="PF18029">
    <property type="entry name" value="Glyoxalase_6"/>
    <property type="match status" value="1"/>
</dbReference>
<dbReference type="SUPFAM" id="SSF55248">
    <property type="entry name" value="PCD-like"/>
    <property type="match status" value="1"/>
</dbReference>
<dbReference type="Pfam" id="PF01329">
    <property type="entry name" value="Pterin_4a"/>
    <property type="match status" value="1"/>
</dbReference>
<dbReference type="Gene3D" id="3.10.180.10">
    <property type="entry name" value="2,3-Dihydroxybiphenyl 1,2-Dioxygenase, domain 1"/>
    <property type="match status" value="1"/>
</dbReference>
<dbReference type="InterPro" id="IPR001533">
    <property type="entry name" value="Pterin_deHydtase"/>
</dbReference>
<evidence type="ECO:0000259" key="6">
    <source>
        <dbReference type="Pfam" id="PF18029"/>
    </source>
</evidence>
<evidence type="ECO:0000313" key="7">
    <source>
        <dbReference type="EMBL" id="TQN44928.1"/>
    </source>
</evidence>
<evidence type="ECO:0000256" key="5">
    <source>
        <dbReference type="ARBA" id="ARBA00023239"/>
    </source>
</evidence>
<evidence type="ECO:0000313" key="8">
    <source>
        <dbReference type="Proteomes" id="UP000320085"/>
    </source>
</evidence>
<sequence length="227" mass="25079">MLVRYRRKMAGKLSRQAASEALPAWRHLLQRMHLTVRAPDFVTALDFVGRVGRLAEEQGHHPDVDLRYDVVHVVLSSHDVGGVTERDVTLGRAIDAVVAELGLVSEPSSLTQVEIAIDALDIDAVQPFWAAVLGYEAVARNDVQDRLQLGPAVWFQQMDEPRPQRNRIHLDVTVAHDEALARIDRALAAGGHLVSDAEAPAFWILADAEGNEACVCTWQGRDPQPHD</sequence>
<comment type="caution">
    <text evidence="7">The sequence shown here is derived from an EMBL/GenBank/DDBJ whole genome shotgun (WGS) entry which is preliminary data.</text>
</comment>
<protein>
    <recommendedName>
        <fullName evidence="4">Putative pterin-4-alpha-carbinolamine dehydratase</fullName>
        <ecNumber evidence="3">4.2.1.96</ecNumber>
    </recommendedName>
</protein>
<dbReference type="InterPro" id="IPR029068">
    <property type="entry name" value="Glyas_Bleomycin-R_OHBP_Dase"/>
</dbReference>
<accession>A0A543PLG8</accession>
<dbReference type="AlphaFoldDB" id="A0A543PLG8"/>
<dbReference type="InterPro" id="IPR036428">
    <property type="entry name" value="PCD_sf"/>
</dbReference>
<evidence type="ECO:0000256" key="2">
    <source>
        <dbReference type="ARBA" id="ARBA00006472"/>
    </source>
</evidence>
<dbReference type="Proteomes" id="UP000320085">
    <property type="component" value="Unassembled WGS sequence"/>
</dbReference>
<name>A0A543PLG8_9MICO</name>
<dbReference type="SUPFAM" id="SSF54593">
    <property type="entry name" value="Glyoxalase/Bleomycin resistance protein/Dihydroxybiphenyl dioxygenase"/>
    <property type="match status" value="1"/>
</dbReference>
<dbReference type="EMBL" id="VFQF01000003">
    <property type="protein sequence ID" value="TQN44928.1"/>
    <property type="molecule type" value="Genomic_DNA"/>
</dbReference>
<dbReference type="PANTHER" id="PTHR35908">
    <property type="entry name" value="HYPOTHETICAL FUSION PROTEIN"/>
    <property type="match status" value="1"/>
</dbReference>
<evidence type="ECO:0000256" key="4">
    <source>
        <dbReference type="ARBA" id="ARBA00021735"/>
    </source>
</evidence>
<dbReference type="GO" id="GO:0008124">
    <property type="term" value="F:4-alpha-hydroxytetrahydrobiopterin dehydratase activity"/>
    <property type="evidence" value="ECO:0007669"/>
    <property type="project" value="UniProtKB-EC"/>
</dbReference>
<proteinExistence type="inferred from homology"/>
<dbReference type="Gene3D" id="3.30.1360.20">
    <property type="entry name" value="Transcriptional coactivator/pterin dehydratase"/>
    <property type="match status" value="1"/>
</dbReference>
<keyword evidence="5" id="KW-0456">Lyase</keyword>
<dbReference type="CDD" id="cd06587">
    <property type="entry name" value="VOC"/>
    <property type="match status" value="1"/>
</dbReference>
<dbReference type="PANTHER" id="PTHR35908:SF1">
    <property type="entry name" value="CONSERVED PROTEIN"/>
    <property type="match status" value="1"/>
</dbReference>
<organism evidence="7 8">
    <name type="scientific">Humibacillus xanthopallidus</name>
    <dbReference type="NCBI Taxonomy" id="412689"/>
    <lineage>
        <taxon>Bacteria</taxon>
        <taxon>Bacillati</taxon>
        <taxon>Actinomycetota</taxon>
        <taxon>Actinomycetes</taxon>
        <taxon>Micrococcales</taxon>
        <taxon>Intrasporangiaceae</taxon>
        <taxon>Humibacillus</taxon>
    </lineage>
</organism>
<dbReference type="CDD" id="cd00488">
    <property type="entry name" value="PCD_DCoH"/>
    <property type="match status" value="1"/>
</dbReference>
<comment type="similarity">
    <text evidence="2">Belongs to the pterin-4-alpha-carbinolamine dehydratase family.</text>
</comment>
<comment type="catalytic activity">
    <reaction evidence="1">
        <text>(4aS,6R)-4a-hydroxy-L-erythro-5,6,7,8-tetrahydrobiopterin = (6R)-L-erythro-6,7-dihydrobiopterin + H2O</text>
        <dbReference type="Rhea" id="RHEA:11920"/>
        <dbReference type="ChEBI" id="CHEBI:15377"/>
        <dbReference type="ChEBI" id="CHEBI:15642"/>
        <dbReference type="ChEBI" id="CHEBI:43120"/>
        <dbReference type="EC" id="4.2.1.96"/>
    </reaction>
</comment>
<dbReference type="InterPro" id="IPR041581">
    <property type="entry name" value="Glyoxalase_6"/>
</dbReference>
<evidence type="ECO:0000256" key="1">
    <source>
        <dbReference type="ARBA" id="ARBA00001554"/>
    </source>
</evidence>
<feature type="domain" description="Glyoxalase-like" evidence="6">
    <location>
        <begin position="115"/>
        <end position="216"/>
    </location>
</feature>
<evidence type="ECO:0000256" key="3">
    <source>
        <dbReference type="ARBA" id="ARBA00013252"/>
    </source>
</evidence>
<dbReference type="EC" id="4.2.1.96" evidence="3"/>